<dbReference type="GO" id="GO:0016747">
    <property type="term" value="F:acyltransferase activity, transferring groups other than amino-acyl groups"/>
    <property type="evidence" value="ECO:0007669"/>
    <property type="project" value="InterPro"/>
</dbReference>
<proteinExistence type="predicted"/>
<feature type="domain" description="N-acetyltransferase" evidence="1">
    <location>
        <begin position="7"/>
        <end position="159"/>
    </location>
</feature>
<evidence type="ECO:0000313" key="3">
    <source>
        <dbReference type="Proteomes" id="UP000727490"/>
    </source>
</evidence>
<name>A0A951IR54_9BACT</name>
<reference evidence="2 3" key="1">
    <citation type="journal article" date="2020" name="Syst. Appl. Microbiol.">
        <title>Arthrospiribacter ruber gen. nov., sp. nov., a novel bacterium isolated from Arthrospira cultures.</title>
        <authorList>
            <person name="Waleron M."/>
            <person name="Misztak A."/>
            <person name="Waleron M.M."/>
            <person name="Furmaniak M."/>
            <person name="Mrozik A."/>
            <person name="Waleron K."/>
        </authorList>
    </citation>
    <scope>NUCLEOTIDE SEQUENCE [LARGE SCALE GENOMIC DNA]</scope>
    <source>
        <strain evidence="2 3">DPMB0001</strain>
    </source>
</reference>
<dbReference type="CDD" id="cd04301">
    <property type="entry name" value="NAT_SF"/>
    <property type="match status" value="1"/>
</dbReference>
<keyword evidence="3" id="KW-1185">Reference proteome</keyword>
<sequence>MSATFHVDFFSDDLELSQIENLLNLVFPNSDHSKEKLKRKHLDNPHGPSIISYAKEGDNLIAFRAFWRMNFVISSKTFIGYQPCDTATHPDYRGKGFFKKLTLLALEEAKKQNVDVILNFPNNNSYPGYLKLGWIDFPKLNRYVFPVNYFNIIKSFLLSRKNGKNMGKVSNKNSCQFENNGTLAFSEKCELLIDEKYFNWRFNSNSSKTYVSNKVINNFFVLKLKVRGSLKEAEIVYAKNQISKKDINTLKKELIKEYRVDFISVIYQNSNIILNNGFFKVPNQIKFVGICLNKEIDPAELRFQPMWLDTI</sequence>
<protein>
    <submittedName>
        <fullName evidence="2">GNAT family N-acetyltransferase</fullName>
    </submittedName>
</protein>
<dbReference type="Proteomes" id="UP000727490">
    <property type="component" value="Unassembled WGS sequence"/>
</dbReference>
<dbReference type="AlphaFoldDB" id="A0A951IR54"/>
<dbReference type="PROSITE" id="PS51186">
    <property type="entry name" value="GNAT"/>
    <property type="match status" value="1"/>
</dbReference>
<organism evidence="2 3">
    <name type="scientific">Arthrospiribacter ruber</name>
    <dbReference type="NCBI Taxonomy" id="2487934"/>
    <lineage>
        <taxon>Bacteria</taxon>
        <taxon>Pseudomonadati</taxon>
        <taxon>Bacteroidota</taxon>
        <taxon>Cytophagia</taxon>
        <taxon>Cytophagales</taxon>
        <taxon>Cyclobacteriaceae</taxon>
        <taxon>Arthrospiribacter</taxon>
    </lineage>
</organism>
<dbReference type="InterPro" id="IPR000182">
    <property type="entry name" value="GNAT_dom"/>
</dbReference>
<dbReference type="Pfam" id="PF13527">
    <property type="entry name" value="Acetyltransf_9"/>
    <property type="match status" value="1"/>
</dbReference>
<comment type="caution">
    <text evidence="2">The sequence shown here is derived from an EMBL/GenBank/DDBJ whole genome shotgun (WGS) entry which is preliminary data.</text>
</comment>
<accession>A0A951IR54</accession>
<evidence type="ECO:0000313" key="2">
    <source>
        <dbReference type="EMBL" id="MBW3466408.1"/>
    </source>
</evidence>
<dbReference type="RefSeq" id="WP_219286254.1">
    <property type="nucleotide sequence ID" value="NZ_RPHB01000001.1"/>
</dbReference>
<evidence type="ECO:0000259" key="1">
    <source>
        <dbReference type="PROSITE" id="PS51186"/>
    </source>
</evidence>
<gene>
    <name evidence="2" type="ORF">EGN73_01090</name>
</gene>
<dbReference type="EMBL" id="RPHB01000001">
    <property type="protein sequence ID" value="MBW3466408.1"/>
    <property type="molecule type" value="Genomic_DNA"/>
</dbReference>